<dbReference type="Proteomes" id="UP000092124">
    <property type="component" value="Unassembled WGS sequence"/>
</dbReference>
<dbReference type="EMBL" id="LZPO01027411">
    <property type="protein sequence ID" value="OBS78560.1"/>
    <property type="molecule type" value="Genomic_DNA"/>
</dbReference>
<protein>
    <submittedName>
        <fullName evidence="1">Uncharacterized protein</fullName>
    </submittedName>
</protein>
<keyword evidence="2" id="KW-1185">Reference proteome</keyword>
<evidence type="ECO:0000313" key="1">
    <source>
        <dbReference type="EMBL" id="OBS78560.1"/>
    </source>
</evidence>
<proteinExistence type="predicted"/>
<organism evidence="1 2">
    <name type="scientific">Neotoma lepida</name>
    <name type="common">Desert woodrat</name>
    <dbReference type="NCBI Taxonomy" id="56216"/>
    <lineage>
        <taxon>Eukaryota</taxon>
        <taxon>Metazoa</taxon>
        <taxon>Chordata</taxon>
        <taxon>Craniata</taxon>
        <taxon>Vertebrata</taxon>
        <taxon>Euteleostomi</taxon>
        <taxon>Mammalia</taxon>
        <taxon>Eutheria</taxon>
        <taxon>Euarchontoglires</taxon>
        <taxon>Glires</taxon>
        <taxon>Rodentia</taxon>
        <taxon>Myomorpha</taxon>
        <taxon>Muroidea</taxon>
        <taxon>Cricetidae</taxon>
        <taxon>Neotominae</taxon>
        <taxon>Neotoma</taxon>
    </lineage>
</organism>
<gene>
    <name evidence="1" type="ORF">A6R68_19048</name>
</gene>
<reference evidence="1 2" key="1">
    <citation type="submission" date="2016-06" db="EMBL/GenBank/DDBJ databases">
        <title>The Draft Genome Sequence and Annotation of the Desert Woodrat Neotoma lepida.</title>
        <authorList>
            <person name="Campbell M."/>
            <person name="Oakeson K.F."/>
            <person name="Yandell M."/>
            <person name="Halpert J.R."/>
            <person name="Dearing D."/>
        </authorList>
    </citation>
    <scope>NUCLEOTIDE SEQUENCE [LARGE SCALE GENOMIC DNA]</scope>
    <source>
        <strain evidence="1">417</strain>
        <tissue evidence="1">Liver</tissue>
    </source>
</reference>
<accession>A0A1A6HKR7</accession>
<evidence type="ECO:0000313" key="2">
    <source>
        <dbReference type="Proteomes" id="UP000092124"/>
    </source>
</evidence>
<sequence length="91" mass="10447">MLERSSSTREKVTAALGKRKVTMRSKIMSVVQRYPHPPCWYQPHQPGPELRSPPLPWGQELRSPPLPWVQGLRSPPLPCPFEKEGNDCFKN</sequence>
<comment type="caution">
    <text evidence="1">The sequence shown here is derived from an EMBL/GenBank/DDBJ whole genome shotgun (WGS) entry which is preliminary data.</text>
</comment>
<dbReference type="AlphaFoldDB" id="A0A1A6HKR7"/>
<name>A0A1A6HKR7_NEOLE</name>